<keyword evidence="1" id="KW-0732">Signal</keyword>
<feature type="signal peptide" evidence="1">
    <location>
        <begin position="1"/>
        <end position="25"/>
    </location>
</feature>
<comment type="caution">
    <text evidence="2">The sequence shown here is derived from an EMBL/GenBank/DDBJ whole genome shotgun (WGS) entry which is preliminary data.</text>
</comment>
<evidence type="ECO:0000256" key="1">
    <source>
        <dbReference type="SAM" id="SignalP"/>
    </source>
</evidence>
<evidence type="ECO:0000313" key="3">
    <source>
        <dbReference type="Proteomes" id="UP000886595"/>
    </source>
</evidence>
<gene>
    <name evidence="2" type="ORF">Bca52824_068960</name>
</gene>
<feature type="chain" id="PRO_5036497610" evidence="1">
    <location>
        <begin position="26"/>
        <end position="81"/>
    </location>
</feature>
<sequence>MASLWFKLFSLGLICLSCIAQPTRSQETEFECVSMYKQPALQHPLMKNHQIQTRPSRELLSMLSTANDDTVTKIVSRGSED</sequence>
<evidence type="ECO:0000313" key="2">
    <source>
        <dbReference type="EMBL" id="KAG2261881.1"/>
    </source>
</evidence>
<reference evidence="2 3" key="1">
    <citation type="submission" date="2020-02" db="EMBL/GenBank/DDBJ databases">
        <authorList>
            <person name="Ma Q."/>
            <person name="Huang Y."/>
            <person name="Song X."/>
            <person name="Pei D."/>
        </authorList>
    </citation>
    <scope>NUCLEOTIDE SEQUENCE [LARGE SCALE GENOMIC DNA]</scope>
    <source>
        <strain evidence="2">Sxm20200214</strain>
        <tissue evidence="2">Leaf</tissue>
    </source>
</reference>
<accession>A0A8X7Q1G9</accession>
<dbReference type="OrthoDB" id="1105461at2759"/>
<dbReference type="EMBL" id="JAAMPC010000014">
    <property type="protein sequence ID" value="KAG2261881.1"/>
    <property type="molecule type" value="Genomic_DNA"/>
</dbReference>
<protein>
    <submittedName>
        <fullName evidence="2">Uncharacterized protein</fullName>
    </submittedName>
</protein>
<name>A0A8X7Q1G9_BRACI</name>
<organism evidence="2 3">
    <name type="scientific">Brassica carinata</name>
    <name type="common">Ethiopian mustard</name>
    <name type="synonym">Abyssinian cabbage</name>
    <dbReference type="NCBI Taxonomy" id="52824"/>
    <lineage>
        <taxon>Eukaryota</taxon>
        <taxon>Viridiplantae</taxon>
        <taxon>Streptophyta</taxon>
        <taxon>Embryophyta</taxon>
        <taxon>Tracheophyta</taxon>
        <taxon>Spermatophyta</taxon>
        <taxon>Magnoliopsida</taxon>
        <taxon>eudicotyledons</taxon>
        <taxon>Gunneridae</taxon>
        <taxon>Pentapetalae</taxon>
        <taxon>rosids</taxon>
        <taxon>malvids</taxon>
        <taxon>Brassicales</taxon>
        <taxon>Brassicaceae</taxon>
        <taxon>Brassiceae</taxon>
        <taxon>Brassica</taxon>
    </lineage>
</organism>
<dbReference type="Proteomes" id="UP000886595">
    <property type="component" value="Unassembled WGS sequence"/>
</dbReference>
<keyword evidence="3" id="KW-1185">Reference proteome</keyword>
<dbReference type="AlphaFoldDB" id="A0A8X7Q1G9"/>
<proteinExistence type="predicted"/>